<proteinExistence type="predicted"/>
<comment type="caution">
    <text evidence="2">The sequence shown here is derived from an EMBL/GenBank/DDBJ whole genome shotgun (WGS) entry which is preliminary data.</text>
</comment>
<protein>
    <submittedName>
        <fullName evidence="2">Uncharacterized protein</fullName>
    </submittedName>
</protein>
<evidence type="ECO:0000313" key="2">
    <source>
        <dbReference type="EMBL" id="KAG5684842.1"/>
    </source>
</evidence>
<keyword evidence="3" id="KW-1185">Reference proteome</keyword>
<gene>
    <name evidence="2" type="ORF">PVAND_014053</name>
</gene>
<feature type="compositionally biased region" description="Basic residues" evidence="1">
    <location>
        <begin position="80"/>
        <end position="90"/>
    </location>
</feature>
<evidence type="ECO:0000313" key="3">
    <source>
        <dbReference type="Proteomes" id="UP001107558"/>
    </source>
</evidence>
<name>A0A9J6CR76_POLVA</name>
<organism evidence="2 3">
    <name type="scientific">Polypedilum vanderplanki</name>
    <name type="common">Sleeping chironomid midge</name>
    <dbReference type="NCBI Taxonomy" id="319348"/>
    <lineage>
        <taxon>Eukaryota</taxon>
        <taxon>Metazoa</taxon>
        <taxon>Ecdysozoa</taxon>
        <taxon>Arthropoda</taxon>
        <taxon>Hexapoda</taxon>
        <taxon>Insecta</taxon>
        <taxon>Pterygota</taxon>
        <taxon>Neoptera</taxon>
        <taxon>Endopterygota</taxon>
        <taxon>Diptera</taxon>
        <taxon>Nematocera</taxon>
        <taxon>Chironomoidea</taxon>
        <taxon>Chironomidae</taxon>
        <taxon>Chironominae</taxon>
        <taxon>Polypedilum</taxon>
        <taxon>Polypedilum</taxon>
    </lineage>
</organism>
<reference evidence="2" key="1">
    <citation type="submission" date="2021-03" db="EMBL/GenBank/DDBJ databases">
        <title>Chromosome level genome of the anhydrobiotic midge Polypedilum vanderplanki.</title>
        <authorList>
            <person name="Yoshida Y."/>
            <person name="Kikawada T."/>
            <person name="Gusev O."/>
        </authorList>
    </citation>
    <scope>NUCLEOTIDE SEQUENCE</scope>
    <source>
        <strain evidence="2">NIAS01</strain>
        <tissue evidence="2">Whole body or cell culture</tissue>
    </source>
</reference>
<feature type="compositionally biased region" description="Polar residues" evidence="1">
    <location>
        <begin position="45"/>
        <end position="59"/>
    </location>
</feature>
<dbReference type="AlphaFoldDB" id="A0A9J6CR76"/>
<feature type="compositionally biased region" description="Basic residues" evidence="1">
    <location>
        <begin position="17"/>
        <end position="26"/>
    </location>
</feature>
<feature type="region of interest" description="Disordered" evidence="1">
    <location>
        <begin position="1"/>
        <end position="90"/>
    </location>
</feature>
<dbReference type="Proteomes" id="UP001107558">
    <property type="component" value="Chromosome 1"/>
</dbReference>
<accession>A0A9J6CR76</accession>
<evidence type="ECO:0000256" key="1">
    <source>
        <dbReference type="SAM" id="MobiDB-lite"/>
    </source>
</evidence>
<dbReference type="EMBL" id="JADBJN010000001">
    <property type="protein sequence ID" value="KAG5684842.1"/>
    <property type="molecule type" value="Genomic_DNA"/>
</dbReference>
<sequence length="90" mass="9899">MVRSRSVVKIGAAKTRSASRRPRTASKSKSDAKATSRVGRKSRTASKSNAGRSPSNSRSTKMKPLANSTMIEEHEDQVKKGRSNSRRRRA</sequence>